<organism evidence="2 3">
    <name type="scientific">Corallococcus caeni</name>
    <dbReference type="NCBI Taxonomy" id="3082388"/>
    <lineage>
        <taxon>Bacteria</taxon>
        <taxon>Pseudomonadati</taxon>
        <taxon>Myxococcota</taxon>
        <taxon>Myxococcia</taxon>
        <taxon>Myxococcales</taxon>
        <taxon>Cystobacterineae</taxon>
        <taxon>Myxococcaceae</taxon>
        <taxon>Corallococcus</taxon>
    </lineage>
</organism>
<proteinExistence type="predicted"/>
<evidence type="ECO:0000256" key="1">
    <source>
        <dbReference type="SAM" id="SignalP"/>
    </source>
</evidence>
<name>A0ABQ6R1U2_9BACT</name>
<evidence type="ECO:0008006" key="4">
    <source>
        <dbReference type="Google" id="ProtNLM"/>
    </source>
</evidence>
<comment type="caution">
    <text evidence="2">The sequence shown here is derived from an EMBL/GenBank/DDBJ whole genome shotgun (WGS) entry which is preliminary data.</text>
</comment>
<reference evidence="2 3" key="1">
    <citation type="journal article" date="2024" name="Arch. Microbiol.">
        <title>Corallococcus caeni sp. nov., a novel myxobacterium isolated from activated sludge.</title>
        <authorList>
            <person name="Tomita S."/>
            <person name="Nakai R."/>
            <person name="Kuroda K."/>
            <person name="Kurashita H."/>
            <person name="Hatamoto M."/>
            <person name="Yamaguchi T."/>
            <person name="Narihiro T."/>
        </authorList>
    </citation>
    <scope>NUCLEOTIDE SEQUENCE [LARGE SCALE GENOMIC DNA]</scope>
    <source>
        <strain evidence="2 3">NO1</strain>
    </source>
</reference>
<dbReference type="Gene3D" id="2.60.40.10">
    <property type="entry name" value="Immunoglobulins"/>
    <property type="match status" value="1"/>
</dbReference>
<dbReference type="Proteomes" id="UP001342631">
    <property type="component" value="Unassembled WGS sequence"/>
</dbReference>
<keyword evidence="3" id="KW-1185">Reference proteome</keyword>
<accession>A0ABQ6R1U2</accession>
<keyword evidence="1" id="KW-0732">Signal</keyword>
<dbReference type="InterPro" id="IPR013783">
    <property type="entry name" value="Ig-like_fold"/>
</dbReference>
<sequence length="644" mass="67912">MALERLLLSALVLICAPVWAASLELLGPDVPVPPEGFTVAVVRRDAGGQPVAFTPSSVTAEGAELKPGPDAPPLRTWVVVPKTLSREVVVRVKGDGEEAQARYDVGPPASHMALSLEPALPVKGRDTEATLTVRRLRPDGTPDDSGAPPVLRASTGQVKDLQHTGPGTYTARYVLPLTRLPEAAILVALSAWPHPQSVHGAYGRLLVPLATSVDLPGRSEPGGQVSLEVAGKRFGPVPVDADGRFVLPLVVPPGYSLARGEVKDDSGHVERLAIDLQLPPTDGLACVLNPQRLPADGVSQARLLCATSDPKGLPVADARVTVKAKYGRLEGPQRDTNGMLEWRYTAPRTLAEDERIEAAWPQRGPGSRESLPMQLVQGAVRDVTVSLPEPLVHAGTTARVVVTARDAAGQPRADAKVALSSPLGTAGPAVESPPGTFTVPWTAPRERWGESAEVTVRAYGPTGTEPARLAVWRRDQTLVAGVVDLAGWPVPRQPLRVNGVEKVTGEDGTVDVGAVVSGKVRVSHGVWPGLDVTVHVLGPQGPVFPESVPLVPAPVVRQVQVAPPLPVNVRVRVEGARVTCWVEDASGQVLKDRPVHVALSEGERGDESVQDGLTRFTVRGARGPVSVSVADVRTGVTAVEEVRP</sequence>
<protein>
    <recommendedName>
        <fullName evidence="4">Carboxypeptidase regulatory-like domain-containing protein</fullName>
    </recommendedName>
</protein>
<evidence type="ECO:0000313" key="3">
    <source>
        <dbReference type="Proteomes" id="UP001342631"/>
    </source>
</evidence>
<dbReference type="EMBL" id="BTTX01000007">
    <property type="protein sequence ID" value="GMU10283.1"/>
    <property type="molecule type" value="Genomic_DNA"/>
</dbReference>
<evidence type="ECO:0000313" key="2">
    <source>
        <dbReference type="EMBL" id="GMU10283.1"/>
    </source>
</evidence>
<feature type="chain" id="PRO_5045512994" description="Carboxypeptidase regulatory-like domain-containing protein" evidence="1">
    <location>
        <begin position="21"/>
        <end position="644"/>
    </location>
</feature>
<feature type="signal peptide" evidence="1">
    <location>
        <begin position="1"/>
        <end position="20"/>
    </location>
</feature>
<gene>
    <name evidence="2" type="ORF">ASNO1_65370</name>
</gene>